<evidence type="ECO:0000313" key="9">
    <source>
        <dbReference type="EMBL" id="TCJ89353.1"/>
    </source>
</evidence>
<comment type="subcellular location">
    <subcellularLocation>
        <location evidence="1 7">Cell inner membrane</location>
        <topology evidence="1 7">Multi-pass membrane protein</topology>
    </subcellularLocation>
</comment>
<comment type="function">
    <text evidence="7">Part of the tripartite ATP-independent periplasmic (TRAP) transport system.</text>
</comment>
<name>A0A4R1F5V8_9GAMM</name>
<dbReference type="NCBIfam" id="TIGR00786">
    <property type="entry name" value="dctM"/>
    <property type="match status" value="1"/>
</dbReference>
<dbReference type="AlphaFoldDB" id="A0A4R1F5V8"/>
<evidence type="ECO:0000256" key="5">
    <source>
        <dbReference type="ARBA" id="ARBA00022989"/>
    </source>
</evidence>
<feature type="transmembrane region" description="Helical" evidence="7">
    <location>
        <begin position="176"/>
        <end position="197"/>
    </location>
</feature>
<keyword evidence="3 7" id="KW-0997">Cell inner membrane</keyword>
<proteinExistence type="inferred from homology"/>
<dbReference type="Pfam" id="PF06808">
    <property type="entry name" value="DctM"/>
    <property type="match status" value="1"/>
</dbReference>
<keyword evidence="2" id="KW-1003">Cell membrane</keyword>
<feature type="transmembrane region" description="Helical" evidence="7">
    <location>
        <begin position="218"/>
        <end position="241"/>
    </location>
</feature>
<dbReference type="PIRSF" id="PIRSF006066">
    <property type="entry name" value="HI0050"/>
    <property type="match status" value="1"/>
</dbReference>
<dbReference type="InterPro" id="IPR010656">
    <property type="entry name" value="DctM"/>
</dbReference>
<feature type="domain" description="TRAP C4-dicarboxylate transport system permease DctM subunit" evidence="8">
    <location>
        <begin position="14"/>
        <end position="423"/>
    </location>
</feature>
<feature type="transmembrane region" description="Helical" evidence="7">
    <location>
        <begin position="340"/>
        <end position="359"/>
    </location>
</feature>
<feature type="transmembrane region" description="Helical" evidence="7">
    <location>
        <begin position="140"/>
        <end position="164"/>
    </location>
</feature>
<dbReference type="PANTHER" id="PTHR33362">
    <property type="entry name" value="SIALIC ACID TRAP TRANSPORTER PERMEASE PROTEIN SIAT-RELATED"/>
    <property type="match status" value="1"/>
</dbReference>
<accession>A0A4R1F5V8</accession>
<comment type="similarity">
    <text evidence="7">Belongs to the TRAP transporter large permease family.</text>
</comment>
<dbReference type="PANTHER" id="PTHR33362:SF5">
    <property type="entry name" value="C4-DICARBOXYLATE TRAP TRANSPORTER LARGE PERMEASE PROTEIN DCTM"/>
    <property type="match status" value="1"/>
</dbReference>
<evidence type="ECO:0000256" key="4">
    <source>
        <dbReference type="ARBA" id="ARBA00022692"/>
    </source>
</evidence>
<dbReference type="GO" id="GO:0022857">
    <property type="term" value="F:transmembrane transporter activity"/>
    <property type="evidence" value="ECO:0007669"/>
    <property type="project" value="UniProtKB-UniRule"/>
</dbReference>
<evidence type="ECO:0000259" key="8">
    <source>
        <dbReference type="Pfam" id="PF06808"/>
    </source>
</evidence>
<comment type="subunit">
    <text evidence="7">The complex comprises the extracytoplasmic solute receptor protein and the two transmembrane proteins.</text>
</comment>
<feature type="transmembrane region" description="Helical" evidence="7">
    <location>
        <begin position="90"/>
        <end position="110"/>
    </location>
</feature>
<feature type="transmembrane region" description="Helical" evidence="7">
    <location>
        <begin position="308"/>
        <end position="333"/>
    </location>
</feature>
<keyword evidence="7" id="KW-0813">Transport</keyword>
<dbReference type="EMBL" id="SMFQ01000002">
    <property type="protein sequence ID" value="TCJ89353.1"/>
    <property type="molecule type" value="Genomic_DNA"/>
</dbReference>
<evidence type="ECO:0000256" key="1">
    <source>
        <dbReference type="ARBA" id="ARBA00004429"/>
    </source>
</evidence>
<evidence type="ECO:0000256" key="6">
    <source>
        <dbReference type="ARBA" id="ARBA00023136"/>
    </source>
</evidence>
<dbReference type="RefSeq" id="WP_131904985.1">
    <property type="nucleotide sequence ID" value="NZ_BAAAFU010000008.1"/>
</dbReference>
<evidence type="ECO:0000256" key="3">
    <source>
        <dbReference type="ARBA" id="ARBA00022519"/>
    </source>
</evidence>
<feature type="transmembrane region" description="Helical" evidence="7">
    <location>
        <begin position="407"/>
        <end position="427"/>
    </location>
</feature>
<protein>
    <recommendedName>
        <fullName evidence="7">TRAP transporter large permease protein</fullName>
    </recommendedName>
</protein>
<feature type="transmembrane region" description="Helical" evidence="7">
    <location>
        <begin position="51"/>
        <end position="70"/>
    </location>
</feature>
<feature type="transmembrane region" description="Helical" evidence="7">
    <location>
        <begin position="6"/>
        <end position="39"/>
    </location>
</feature>
<keyword evidence="10" id="KW-1185">Reference proteome</keyword>
<dbReference type="Proteomes" id="UP000294887">
    <property type="component" value="Unassembled WGS sequence"/>
</dbReference>
<dbReference type="OrthoDB" id="9796052at2"/>
<gene>
    <name evidence="9" type="ORF">EV695_1217</name>
</gene>
<evidence type="ECO:0000313" key="10">
    <source>
        <dbReference type="Proteomes" id="UP000294887"/>
    </source>
</evidence>
<dbReference type="InterPro" id="IPR004681">
    <property type="entry name" value="TRAP_DctM"/>
</dbReference>
<evidence type="ECO:0000256" key="7">
    <source>
        <dbReference type="RuleBase" id="RU369079"/>
    </source>
</evidence>
<keyword evidence="5 7" id="KW-1133">Transmembrane helix</keyword>
<dbReference type="GO" id="GO:0005886">
    <property type="term" value="C:plasma membrane"/>
    <property type="evidence" value="ECO:0007669"/>
    <property type="project" value="UniProtKB-SubCell"/>
</dbReference>
<feature type="transmembrane region" description="Helical" evidence="7">
    <location>
        <begin position="365"/>
        <end position="387"/>
    </location>
</feature>
<keyword evidence="4 7" id="KW-0812">Transmembrane</keyword>
<organism evidence="9 10">
    <name type="scientific">Cocleimonas flava</name>
    <dbReference type="NCBI Taxonomy" id="634765"/>
    <lineage>
        <taxon>Bacteria</taxon>
        <taxon>Pseudomonadati</taxon>
        <taxon>Pseudomonadota</taxon>
        <taxon>Gammaproteobacteria</taxon>
        <taxon>Thiotrichales</taxon>
        <taxon>Thiotrichaceae</taxon>
        <taxon>Cocleimonas</taxon>
    </lineage>
</organism>
<feature type="transmembrane region" description="Helical" evidence="7">
    <location>
        <begin position="247"/>
        <end position="266"/>
    </location>
</feature>
<feature type="transmembrane region" description="Helical" evidence="7">
    <location>
        <begin position="278"/>
        <end position="302"/>
    </location>
</feature>
<keyword evidence="6 7" id="KW-0472">Membrane</keyword>
<comment type="caution">
    <text evidence="9">The sequence shown here is derived from an EMBL/GenBank/DDBJ whole genome shotgun (WGS) entry which is preliminary data.</text>
</comment>
<sequence>MEPDTITILVIAALMLFHLAIGVPLFVVLGLGSMAMILGLDVYSITVFGEVPFSAIDSWALLAMPLFILAGEIISRGQTANNLVRLGEALVGWILGGLGMATILGCFFFAGTSGSSSADTITIGRIMVPAMKKRGYQTSYAASLAASGGILGVIVPPSLIFIIYGVATSTSIGDLFLGGVFPGLILALAMCIANYFVCKHTDWGVPESGKFSLQEVGASLWHAKFGLGAPVIILGGIYSGIFTPTEAAGIAVAYVSIVEIFIHRSFGFSELIKAFQRAAIVTGMLAPIIAFSVLFGEVLAILRVPSDLVTFFLDLSVGYVGSVALIILVLLIVGSILEPIAAILVVMPILLPIGVELGFEPVHFGVFVVCTLAVGFITPPVGINLFAASAVSGEPFINIAVKATPAFFALISGIIVIAAFPSIVLWFR</sequence>
<reference evidence="9 10" key="1">
    <citation type="submission" date="2019-03" db="EMBL/GenBank/DDBJ databases">
        <title>Genomic Encyclopedia of Type Strains, Phase IV (KMG-IV): sequencing the most valuable type-strain genomes for metagenomic binning, comparative biology and taxonomic classification.</title>
        <authorList>
            <person name="Goeker M."/>
        </authorList>
    </citation>
    <scope>NUCLEOTIDE SEQUENCE [LARGE SCALE GENOMIC DNA]</scope>
    <source>
        <strain evidence="9 10">DSM 24830</strain>
    </source>
</reference>
<evidence type="ECO:0000256" key="2">
    <source>
        <dbReference type="ARBA" id="ARBA00022475"/>
    </source>
</evidence>